<name>A0A397U211_9GLOM</name>
<dbReference type="AlphaFoldDB" id="A0A397U211"/>
<organism evidence="1 2">
    <name type="scientific">Gigaspora rosea</name>
    <dbReference type="NCBI Taxonomy" id="44941"/>
    <lineage>
        <taxon>Eukaryota</taxon>
        <taxon>Fungi</taxon>
        <taxon>Fungi incertae sedis</taxon>
        <taxon>Mucoromycota</taxon>
        <taxon>Glomeromycotina</taxon>
        <taxon>Glomeromycetes</taxon>
        <taxon>Diversisporales</taxon>
        <taxon>Gigasporaceae</taxon>
        <taxon>Gigaspora</taxon>
    </lineage>
</organism>
<keyword evidence="2" id="KW-1185">Reference proteome</keyword>
<gene>
    <name evidence="1" type="ORF">C2G38_2226101</name>
</gene>
<dbReference type="Proteomes" id="UP000266673">
    <property type="component" value="Unassembled WGS sequence"/>
</dbReference>
<accession>A0A397U211</accession>
<protein>
    <submittedName>
        <fullName evidence="1">Uncharacterized protein</fullName>
    </submittedName>
</protein>
<evidence type="ECO:0000313" key="2">
    <source>
        <dbReference type="Proteomes" id="UP000266673"/>
    </source>
</evidence>
<proteinExistence type="predicted"/>
<comment type="caution">
    <text evidence="1">The sequence shown here is derived from an EMBL/GenBank/DDBJ whole genome shotgun (WGS) entry which is preliminary data.</text>
</comment>
<reference evidence="1 2" key="1">
    <citation type="submission" date="2018-06" db="EMBL/GenBank/DDBJ databases">
        <title>Comparative genomics reveals the genomic features of Rhizophagus irregularis, R. cerebriforme, R. diaphanum and Gigaspora rosea, and their symbiotic lifestyle signature.</title>
        <authorList>
            <person name="Morin E."/>
            <person name="San Clemente H."/>
            <person name="Chen E.C.H."/>
            <person name="De La Providencia I."/>
            <person name="Hainaut M."/>
            <person name="Kuo A."/>
            <person name="Kohler A."/>
            <person name="Murat C."/>
            <person name="Tang N."/>
            <person name="Roy S."/>
            <person name="Loubradou J."/>
            <person name="Henrissat B."/>
            <person name="Grigoriev I.V."/>
            <person name="Corradi N."/>
            <person name="Roux C."/>
            <person name="Martin F.M."/>
        </authorList>
    </citation>
    <scope>NUCLEOTIDE SEQUENCE [LARGE SCALE GENOMIC DNA]</scope>
    <source>
        <strain evidence="1 2">DAOM 194757</strain>
    </source>
</reference>
<dbReference type="EMBL" id="QKWP01002511">
    <property type="protein sequence ID" value="RIB03077.1"/>
    <property type="molecule type" value="Genomic_DNA"/>
</dbReference>
<evidence type="ECO:0000313" key="1">
    <source>
        <dbReference type="EMBL" id="RIB03077.1"/>
    </source>
</evidence>
<dbReference type="OrthoDB" id="2130967at2759"/>
<sequence length="127" mass="14591">MITDPDKFSDEMRFRGYFSYKNDNIYVITLNNNVHMRIERVNVNVARIYFVDGPGNEIPIPTGITLRDTLNNINETPLVLHGIGSFFISWIANYSLFQNGVEICALKNQKEQSIETVDGFTFSLIHQ</sequence>